<dbReference type="PANTHER" id="PTHR30290">
    <property type="entry name" value="PERIPLASMIC BINDING COMPONENT OF ABC TRANSPORTER"/>
    <property type="match status" value="1"/>
</dbReference>
<proteinExistence type="predicted"/>
<dbReference type="RefSeq" id="WP_387344921.1">
    <property type="nucleotide sequence ID" value="NZ_JBIAXI010000018.1"/>
</dbReference>
<dbReference type="InterPro" id="IPR030678">
    <property type="entry name" value="Peptide/Ni-bd"/>
</dbReference>
<keyword evidence="4" id="KW-1185">Reference proteome</keyword>
<evidence type="ECO:0000259" key="2">
    <source>
        <dbReference type="Pfam" id="PF00496"/>
    </source>
</evidence>
<dbReference type="Proteomes" id="UP001602119">
    <property type="component" value="Unassembled WGS sequence"/>
</dbReference>
<organism evidence="3 4">
    <name type="scientific">Microtetraspora fusca</name>
    <dbReference type="NCBI Taxonomy" id="1997"/>
    <lineage>
        <taxon>Bacteria</taxon>
        <taxon>Bacillati</taxon>
        <taxon>Actinomycetota</taxon>
        <taxon>Actinomycetes</taxon>
        <taxon>Streptosporangiales</taxon>
        <taxon>Streptosporangiaceae</taxon>
        <taxon>Microtetraspora</taxon>
    </lineage>
</organism>
<protein>
    <submittedName>
        <fullName evidence="3">ABC transporter substrate-binding protein</fullName>
    </submittedName>
</protein>
<sequence>MRVRTHPRRRTAFTTGRPLLALAAGVAASALAAACAAKPVAQASRDDLEKSVTYTTPPGNGRLERLTWALPNGEPTSLDPALTGDYPGSTVEGNLCEGLVRMNADFSIEPGLAERITRPDDRTIVYDLRPGVTFTNGDPLTPEDVVYSLERHTRDKKLGSFWSSTYDAVTSIKKTGPTQVTVRFSRPSAIFEQSMATAAGLISQKSYVEKAGAAYGTPKGGVMCTGPFALEKWAPGAEIALTRNDRYWDRTRAAKAGKVVFTFISDSSTLTSALLAGEVDGTYGPPSTSYPVLSGSGSGTLYLGPSTQMVELLPAQKTGPMADARVRKALDLAIDKTALVANVFGPAAEPLNTMIPPGMWGTGPTRKTFEDAYAKLEDTAKPDLEKARALVAEAGPSNRAFTAAMPAGDQTALQILTFVQASAKDIGLTMTIRQVQPTEFSDLFYNPERRKEVDLVYAVGYSEFANPISYPDNYVRPDGLFNWTGYDDPEVRRLMDKGLHTADARKSAELFVEAQARYTPERLVIPLAAPYQQLYMNKRVTGAPASFAYLQMPWAALIGAV</sequence>
<dbReference type="Pfam" id="PF00496">
    <property type="entry name" value="SBP_bac_5"/>
    <property type="match status" value="1"/>
</dbReference>
<feature type="signal peptide" evidence="1">
    <location>
        <begin position="1"/>
        <end position="32"/>
    </location>
</feature>
<gene>
    <name evidence="3" type="ORF">ACFY05_27040</name>
</gene>
<dbReference type="PIRSF" id="PIRSF002741">
    <property type="entry name" value="MppA"/>
    <property type="match status" value="1"/>
</dbReference>
<dbReference type="SUPFAM" id="SSF53850">
    <property type="entry name" value="Periplasmic binding protein-like II"/>
    <property type="match status" value="1"/>
</dbReference>
<feature type="chain" id="PRO_5046716331" evidence="1">
    <location>
        <begin position="33"/>
        <end position="561"/>
    </location>
</feature>
<dbReference type="EMBL" id="JBIAXI010000018">
    <property type="protein sequence ID" value="MFF4776523.1"/>
    <property type="molecule type" value="Genomic_DNA"/>
</dbReference>
<dbReference type="PROSITE" id="PS51318">
    <property type="entry name" value="TAT"/>
    <property type="match status" value="1"/>
</dbReference>
<dbReference type="InterPro" id="IPR039424">
    <property type="entry name" value="SBP_5"/>
</dbReference>
<keyword evidence="1" id="KW-0732">Signal</keyword>
<evidence type="ECO:0000313" key="3">
    <source>
        <dbReference type="EMBL" id="MFF4776523.1"/>
    </source>
</evidence>
<evidence type="ECO:0000256" key="1">
    <source>
        <dbReference type="SAM" id="SignalP"/>
    </source>
</evidence>
<dbReference type="InterPro" id="IPR006311">
    <property type="entry name" value="TAT_signal"/>
</dbReference>
<dbReference type="CDD" id="cd00995">
    <property type="entry name" value="PBP2_NikA_DppA_OppA_like"/>
    <property type="match status" value="1"/>
</dbReference>
<dbReference type="Gene3D" id="3.40.190.10">
    <property type="entry name" value="Periplasmic binding protein-like II"/>
    <property type="match status" value="1"/>
</dbReference>
<dbReference type="Gene3D" id="3.90.76.10">
    <property type="entry name" value="Dipeptide-binding Protein, Domain 1"/>
    <property type="match status" value="1"/>
</dbReference>
<dbReference type="InterPro" id="IPR000914">
    <property type="entry name" value="SBP_5_dom"/>
</dbReference>
<dbReference type="Gene3D" id="3.10.105.10">
    <property type="entry name" value="Dipeptide-binding Protein, Domain 3"/>
    <property type="match status" value="1"/>
</dbReference>
<comment type="caution">
    <text evidence="3">The sequence shown here is derived from an EMBL/GenBank/DDBJ whole genome shotgun (WGS) entry which is preliminary data.</text>
</comment>
<name>A0ABW6VB01_MICFU</name>
<feature type="domain" description="Solute-binding protein family 5" evidence="2">
    <location>
        <begin position="108"/>
        <end position="478"/>
    </location>
</feature>
<reference evidence="3 4" key="1">
    <citation type="submission" date="2024-10" db="EMBL/GenBank/DDBJ databases">
        <title>The Natural Products Discovery Center: Release of the First 8490 Sequenced Strains for Exploring Actinobacteria Biosynthetic Diversity.</title>
        <authorList>
            <person name="Kalkreuter E."/>
            <person name="Kautsar S.A."/>
            <person name="Yang D."/>
            <person name="Bader C.D."/>
            <person name="Teijaro C.N."/>
            <person name="Fluegel L."/>
            <person name="Davis C.M."/>
            <person name="Simpson J.R."/>
            <person name="Lauterbach L."/>
            <person name="Steele A.D."/>
            <person name="Gui C."/>
            <person name="Meng S."/>
            <person name="Li G."/>
            <person name="Viehrig K."/>
            <person name="Ye F."/>
            <person name="Su P."/>
            <person name="Kiefer A.F."/>
            <person name="Nichols A."/>
            <person name="Cepeda A.J."/>
            <person name="Yan W."/>
            <person name="Fan B."/>
            <person name="Jiang Y."/>
            <person name="Adhikari A."/>
            <person name="Zheng C.-J."/>
            <person name="Schuster L."/>
            <person name="Cowan T.M."/>
            <person name="Smanski M.J."/>
            <person name="Chevrette M.G."/>
            <person name="De Carvalho L.P.S."/>
            <person name="Shen B."/>
        </authorList>
    </citation>
    <scope>NUCLEOTIDE SEQUENCE [LARGE SCALE GENOMIC DNA]</scope>
    <source>
        <strain evidence="3 4">NPDC001281</strain>
    </source>
</reference>
<accession>A0ABW6VB01</accession>
<evidence type="ECO:0000313" key="4">
    <source>
        <dbReference type="Proteomes" id="UP001602119"/>
    </source>
</evidence>
<dbReference type="PROSITE" id="PS51257">
    <property type="entry name" value="PROKAR_LIPOPROTEIN"/>
    <property type="match status" value="1"/>
</dbReference>